<accession>A0A699X7I9</accession>
<dbReference type="SUPFAM" id="SSF53686">
    <property type="entry name" value="Tryptophan synthase beta subunit-like PLP-dependent enzymes"/>
    <property type="match status" value="1"/>
</dbReference>
<feature type="non-terminal residue" evidence="2">
    <location>
        <position position="71"/>
    </location>
</feature>
<comment type="caution">
    <text evidence="2">The sequence shown here is derived from an EMBL/GenBank/DDBJ whole genome shotgun (WGS) entry which is preliminary data.</text>
</comment>
<dbReference type="PANTHER" id="PTHR42690:SF1">
    <property type="entry name" value="THREONINE SYNTHASE-LIKE 2"/>
    <property type="match status" value="1"/>
</dbReference>
<dbReference type="Pfam" id="PF14821">
    <property type="entry name" value="Thr_synth_N"/>
    <property type="match status" value="1"/>
</dbReference>
<dbReference type="InterPro" id="IPR036052">
    <property type="entry name" value="TrpB-like_PALP_sf"/>
</dbReference>
<dbReference type="InterPro" id="IPR029144">
    <property type="entry name" value="Thr_synth_N"/>
</dbReference>
<dbReference type="AlphaFoldDB" id="A0A699X7I9"/>
<dbReference type="EMBL" id="BKCJ011798419">
    <property type="protein sequence ID" value="GFD53786.1"/>
    <property type="molecule type" value="Genomic_DNA"/>
</dbReference>
<reference evidence="2" key="1">
    <citation type="journal article" date="2019" name="Sci. Rep.">
        <title>Draft genome of Tanacetum cinerariifolium, the natural source of mosquito coil.</title>
        <authorList>
            <person name="Yamashiro T."/>
            <person name="Shiraishi A."/>
            <person name="Satake H."/>
            <person name="Nakayama K."/>
        </authorList>
    </citation>
    <scope>NUCLEOTIDE SEQUENCE</scope>
</reference>
<evidence type="ECO:0000259" key="1">
    <source>
        <dbReference type="Pfam" id="PF14821"/>
    </source>
</evidence>
<dbReference type="PANTHER" id="PTHR42690">
    <property type="entry name" value="THREONINE SYNTHASE FAMILY MEMBER"/>
    <property type="match status" value="1"/>
</dbReference>
<sequence>MQYYSLNRQSPPVDFRTATIAGQAPDGGLYFPETIPQFSADFLRDLPRLSQADIAYEVMQPYVGDTIPEAD</sequence>
<dbReference type="InterPro" id="IPR037158">
    <property type="entry name" value="Thr_synth_N_sf"/>
</dbReference>
<gene>
    <name evidence="2" type="ORF">Tci_925755</name>
</gene>
<organism evidence="2">
    <name type="scientific">Tanacetum cinerariifolium</name>
    <name type="common">Dalmatian daisy</name>
    <name type="synonym">Chrysanthemum cinerariifolium</name>
    <dbReference type="NCBI Taxonomy" id="118510"/>
    <lineage>
        <taxon>Eukaryota</taxon>
        <taxon>Viridiplantae</taxon>
        <taxon>Streptophyta</taxon>
        <taxon>Embryophyta</taxon>
        <taxon>Tracheophyta</taxon>
        <taxon>Spermatophyta</taxon>
        <taxon>Magnoliopsida</taxon>
        <taxon>eudicotyledons</taxon>
        <taxon>Gunneridae</taxon>
        <taxon>Pentapetalae</taxon>
        <taxon>asterids</taxon>
        <taxon>campanulids</taxon>
        <taxon>Asterales</taxon>
        <taxon>Asteraceae</taxon>
        <taxon>Asteroideae</taxon>
        <taxon>Anthemideae</taxon>
        <taxon>Anthemidinae</taxon>
        <taxon>Tanacetum</taxon>
    </lineage>
</organism>
<dbReference type="InterPro" id="IPR051166">
    <property type="entry name" value="Threonine_Synthase"/>
</dbReference>
<name>A0A699X7I9_TANCI</name>
<proteinExistence type="predicted"/>
<protein>
    <recommendedName>
        <fullName evidence="1">Threonine synthase N-terminal domain-containing protein</fullName>
    </recommendedName>
</protein>
<feature type="domain" description="Threonine synthase N-terminal" evidence="1">
    <location>
        <begin position="2"/>
        <end position="71"/>
    </location>
</feature>
<dbReference type="Gene3D" id="3.90.1380.10">
    <property type="entry name" value="Threonine synthase, N-terminal domain"/>
    <property type="match status" value="1"/>
</dbReference>
<evidence type="ECO:0000313" key="2">
    <source>
        <dbReference type="EMBL" id="GFD53786.1"/>
    </source>
</evidence>